<dbReference type="STRING" id="555875.SAMN04488124_2661"/>
<evidence type="ECO:0000256" key="1">
    <source>
        <dbReference type="SAM" id="MobiDB-lite"/>
    </source>
</evidence>
<proteinExistence type="predicted"/>
<evidence type="ECO:0000313" key="3">
    <source>
        <dbReference type="Proteomes" id="UP000243250"/>
    </source>
</evidence>
<keyword evidence="3" id="KW-1185">Reference proteome</keyword>
<protein>
    <submittedName>
        <fullName evidence="2">Uncharacterized protein</fullName>
    </submittedName>
</protein>
<dbReference type="Proteomes" id="UP000243250">
    <property type="component" value="Unassembled WGS sequence"/>
</dbReference>
<dbReference type="AlphaFoldDB" id="A0A1I6I0A4"/>
<gene>
    <name evidence="2" type="ORF">SAMN04488124_2661</name>
</gene>
<feature type="region of interest" description="Disordered" evidence="1">
    <location>
        <begin position="169"/>
        <end position="195"/>
    </location>
</feature>
<reference evidence="3" key="1">
    <citation type="submission" date="2016-10" db="EMBL/GenBank/DDBJ databases">
        <authorList>
            <person name="Varghese N."/>
            <person name="Submissions S."/>
        </authorList>
    </citation>
    <scope>NUCLEOTIDE SEQUENCE [LARGE SCALE GENOMIC DNA]</scope>
    <source>
        <strain evidence="3">CGMCC 1.8711</strain>
    </source>
</reference>
<organism evidence="2 3">
    <name type="scientific">Halogeometricum limi</name>
    <dbReference type="NCBI Taxonomy" id="555875"/>
    <lineage>
        <taxon>Archaea</taxon>
        <taxon>Methanobacteriati</taxon>
        <taxon>Methanobacteriota</taxon>
        <taxon>Stenosarchaea group</taxon>
        <taxon>Halobacteria</taxon>
        <taxon>Halobacteriales</taxon>
        <taxon>Haloferacaceae</taxon>
        <taxon>Halogeometricum</taxon>
    </lineage>
</organism>
<dbReference type="OrthoDB" id="292947at2157"/>
<name>A0A1I6I0A4_9EURY</name>
<evidence type="ECO:0000313" key="2">
    <source>
        <dbReference type="EMBL" id="SFR60132.1"/>
    </source>
</evidence>
<dbReference type="EMBL" id="FOYS01000004">
    <property type="protein sequence ID" value="SFR60132.1"/>
    <property type="molecule type" value="Genomic_DNA"/>
</dbReference>
<accession>A0A1I6I0A4</accession>
<sequence>MSELELLFWLFVAVLAAGTTFAVGLTAVTAWTATRVFDRLFAAVAPVRTGSTADIRDVETHLATLAETPHLDSGVVRRVVPESRREGGRLFWRFARTPGVRFDVALPMTDPDATLPVWTPLPDRLTGTTPLERVAAACGVSPDRLSDAVGEEIPVRRVGDRWVVGAATARTARTPGTARTPETEDESWLRDLRRS</sequence>
<feature type="compositionally biased region" description="Low complexity" evidence="1">
    <location>
        <begin position="169"/>
        <end position="180"/>
    </location>
</feature>
<dbReference type="RefSeq" id="WP_089881780.1">
    <property type="nucleotide sequence ID" value="NZ_FOYS01000004.1"/>
</dbReference>